<proteinExistence type="predicted"/>
<keyword evidence="1" id="KW-0808">Transferase</keyword>
<sequence length="233" mass="25978">MNVLAVIPARGGSKSIPHKNLAPLAGIPLIAHTLIAVHEAKTVFDHVVSTDNAEIAAAAQQYGGQVPFLRDPALASDEANIVDVLIDLLRRLERQYDYMLLLQPTAPLRTGADIDAALALARESGSDSVCSFTPMDTYHPRYMYYLRDAGVEQIYPTAPGTPRQAFEEVAWRNGAIYLVKADVLMRERIFVTEDCVPYLMPRERSVNIDSADDLRLAEFYLRDRQPVTHAQER</sequence>
<reference evidence="2" key="1">
    <citation type="submission" date="2017-09" db="EMBL/GenBank/DDBJ databases">
        <title>Depth-based differentiation of microbial function through sediment-hosted aquifers and enrichment of novel symbionts in the deep terrestrial subsurface.</title>
        <authorList>
            <person name="Probst A.J."/>
            <person name="Ladd B."/>
            <person name="Jarett J.K."/>
            <person name="Geller-Mcgrath D.E."/>
            <person name="Sieber C.M.K."/>
            <person name="Emerson J.B."/>
            <person name="Anantharaman K."/>
            <person name="Thomas B.C."/>
            <person name="Malmstrom R."/>
            <person name="Stieglmeier M."/>
            <person name="Klingl A."/>
            <person name="Woyke T."/>
            <person name="Ryan C.M."/>
            <person name="Banfield J.F."/>
        </authorList>
    </citation>
    <scope>NUCLEOTIDE SEQUENCE [LARGE SCALE GENOMIC DNA]</scope>
</reference>
<comment type="caution">
    <text evidence="1">The sequence shown here is derived from an EMBL/GenBank/DDBJ whole genome shotgun (WGS) entry which is preliminary data.</text>
</comment>
<dbReference type="InterPro" id="IPR003329">
    <property type="entry name" value="Cytidylyl_trans"/>
</dbReference>
<dbReference type="EMBL" id="PEZP01000031">
    <property type="protein sequence ID" value="PIT98100.1"/>
    <property type="molecule type" value="Genomic_DNA"/>
</dbReference>
<dbReference type="CDD" id="cd02513">
    <property type="entry name" value="CMP-NeuAc_Synthase"/>
    <property type="match status" value="1"/>
</dbReference>
<dbReference type="Proteomes" id="UP000230731">
    <property type="component" value="Unassembled WGS sequence"/>
</dbReference>
<dbReference type="PANTHER" id="PTHR21485:SF6">
    <property type="entry name" value="N-ACYLNEURAMINATE CYTIDYLYLTRANSFERASE-RELATED"/>
    <property type="match status" value="1"/>
</dbReference>
<name>A0A2M6WZB0_9BACT</name>
<dbReference type="InterPro" id="IPR050793">
    <property type="entry name" value="CMP-NeuNAc_synthase"/>
</dbReference>
<dbReference type="Gene3D" id="3.90.550.10">
    <property type="entry name" value="Spore Coat Polysaccharide Biosynthesis Protein SpsA, Chain A"/>
    <property type="match status" value="1"/>
</dbReference>
<dbReference type="PANTHER" id="PTHR21485">
    <property type="entry name" value="HAD SUPERFAMILY MEMBERS CMAS AND KDSC"/>
    <property type="match status" value="1"/>
</dbReference>
<evidence type="ECO:0000313" key="1">
    <source>
        <dbReference type="EMBL" id="PIT98100.1"/>
    </source>
</evidence>
<evidence type="ECO:0000313" key="2">
    <source>
        <dbReference type="Proteomes" id="UP000230731"/>
    </source>
</evidence>
<accession>A0A2M6WZB0</accession>
<dbReference type="InterPro" id="IPR029044">
    <property type="entry name" value="Nucleotide-diphossugar_trans"/>
</dbReference>
<dbReference type="AlphaFoldDB" id="A0A2M6WZB0"/>
<protein>
    <submittedName>
        <fullName evidence="1">Acylneuraminate cytidylyltransferase</fullName>
    </submittedName>
</protein>
<dbReference type="SUPFAM" id="SSF53448">
    <property type="entry name" value="Nucleotide-diphospho-sugar transferases"/>
    <property type="match status" value="1"/>
</dbReference>
<keyword evidence="1" id="KW-0548">Nucleotidyltransferase</keyword>
<dbReference type="Pfam" id="PF02348">
    <property type="entry name" value="CTP_transf_3"/>
    <property type="match status" value="1"/>
</dbReference>
<gene>
    <name evidence="1" type="ORF">COT71_02460</name>
</gene>
<dbReference type="GO" id="GO:0008781">
    <property type="term" value="F:N-acylneuraminate cytidylyltransferase activity"/>
    <property type="evidence" value="ECO:0007669"/>
    <property type="project" value="TreeGrafter"/>
</dbReference>
<organism evidence="1 2">
    <name type="scientific">Candidatus Andersenbacteria bacterium CG10_big_fil_rev_8_21_14_0_10_54_11</name>
    <dbReference type="NCBI Taxonomy" id="1974485"/>
    <lineage>
        <taxon>Bacteria</taxon>
        <taxon>Candidatus Anderseniibacteriota</taxon>
    </lineage>
</organism>